<gene>
    <name evidence="3" type="ORF">AOC25_05330</name>
</gene>
<dbReference type="GO" id="GO:0016779">
    <property type="term" value="F:nucleotidyltransferase activity"/>
    <property type="evidence" value="ECO:0007669"/>
    <property type="project" value="UniProtKB-ARBA"/>
</dbReference>
<dbReference type="Proteomes" id="UP000182060">
    <property type="component" value="Chromosome"/>
</dbReference>
<dbReference type="CDD" id="cd04182">
    <property type="entry name" value="GT_2_like_f"/>
    <property type="match status" value="1"/>
</dbReference>
<dbReference type="Pfam" id="PF12804">
    <property type="entry name" value="NTP_transf_3"/>
    <property type="match status" value="1"/>
</dbReference>
<dbReference type="PANTHER" id="PTHR43777:SF1">
    <property type="entry name" value="MOLYBDENUM COFACTOR CYTIDYLYLTRANSFERASE"/>
    <property type="match status" value="1"/>
</dbReference>
<dbReference type="InterPro" id="IPR029044">
    <property type="entry name" value="Nucleotide-diphossugar_trans"/>
</dbReference>
<dbReference type="Gene3D" id="3.90.550.10">
    <property type="entry name" value="Spore Coat Polysaccharide Biosynthesis Protein SpsA, Chain A"/>
    <property type="match status" value="1"/>
</dbReference>
<dbReference type="SUPFAM" id="SSF53448">
    <property type="entry name" value="Nucleotide-diphospho-sugar transferases"/>
    <property type="match status" value="1"/>
</dbReference>
<evidence type="ECO:0000313" key="4">
    <source>
        <dbReference type="Proteomes" id="UP000182060"/>
    </source>
</evidence>
<dbReference type="RefSeq" id="WP_071539142.1">
    <property type="nucleotide sequence ID" value="NZ_CP015016.1"/>
</dbReference>
<reference evidence="3" key="1">
    <citation type="journal article" date="2017" name="Appl. Environ. Microbiol.">
        <title>Microdiversification of a pelagic Polynucleobacter species is mainly driven by acquisition of genomic islands from a partially interspecific gene pool.</title>
        <authorList>
            <person name="Hoetzinger M."/>
            <person name="Hahn M.W."/>
            <person name="Jezberova J."/>
            <person name="Schmidt J."/>
            <person name="Koll U."/>
        </authorList>
    </citation>
    <scope>NUCLEOTIDE SEQUENCE</scope>
    <source>
        <strain evidence="3">MWH-RechtKol4</strain>
    </source>
</reference>
<evidence type="ECO:0000313" key="3">
    <source>
        <dbReference type="EMBL" id="APC01078.1"/>
    </source>
</evidence>
<organism evidence="3 4">
    <name type="scientific">Polynucleobacter asymbioticus</name>
    <dbReference type="NCBI Taxonomy" id="576611"/>
    <lineage>
        <taxon>Bacteria</taxon>
        <taxon>Pseudomonadati</taxon>
        <taxon>Pseudomonadota</taxon>
        <taxon>Betaproteobacteria</taxon>
        <taxon>Burkholderiales</taxon>
        <taxon>Burkholderiaceae</taxon>
        <taxon>Polynucleobacter</taxon>
    </lineage>
</organism>
<sequence>MTLSSKSSTDPALRVAIILLAAGEGSRMGSIPKALLKKGGKTFLENFCIAASQLEPVQLIIVTGFHAPEIEIAYDCFKSLYQPSAQIIRNSDPERGQASSVRIGLEALNQEYDVLMVCLCDQPYVGVDEMRLLLDQFKLRSANQEILLPLGNGQRGNPVLFSRKVVTEILATPEMVCRTFMDIHPELIYHLKTENNAFIQDVDTPADILALGVTKS</sequence>
<dbReference type="AlphaFoldDB" id="A0AAC9NI89"/>
<evidence type="ECO:0000259" key="2">
    <source>
        <dbReference type="Pfam" id="PF12804"/>
    </source>
</evidence>
<keyword evidence="1" id="KW-0460">Magnesium</keyword>
<protein>
    <recommendedName>
        <fullName evidence="2">MobA-like NTP transferase domain-containing protein</fullName>
    </recommendedName>
</protein>
<feature type="domain" description="MobA-like NTP transferase" evidence="2">
    <location>
        <begin position="18"/>
        <end position="172"/>
    </location>
</feature>
<proteinExistence type="predicted"/>
<dbReference type="PANTHER" id="PTHR43777">
    <property type="entry name" value="MOLYBDENUM COFACTOR CYTIDYLYLTRANSFERASE"/>
    <property type="match status" value="1"/>
</dbReference>
<name>A0AAC9NI89_9BURK</name>
<evidence type="ECO:0000256" key="1">
    <source>
        <dbReference type="ARBA" id="ARBA00022842"/>
    </source>
</evidence>
<dbReference type="InterPro" id="IPR025877">
    <property type="entry name" value="MobA-like_NTP_Trfase"/>
</dbReference>
<accession>A0AAC9NI89</accession>
<dbReference type="EMBL" id="CP015017">
    <property type="protein sequence ID" value="APC01078.1"/>
    <property type="molecule type" value="Genomic_DNA"/>
</dbReference>